<dbReference type="InterPro" id="IPR009319">
    <property type="entry name" value="Phage_A118_VSP1"/>
</dbReference>
<accession>A0A841WCP3</accession>
<dbReference type="AlphaFoldDB" id="A0A841WCP3"/>
<protein>
    <submittedName>
        <fullName evidence="1">Minor capsid protein</fullName>
    </submittedName>
</protein>
<dbReference type="RefSeq" id="WP_185358262.1">
    <property type="nucleotide sequence ID" value="NZ_JAARON010000007.1"/>
</dbReference>
<dbReference type="Proteomes" id="UP000553016">
    <property type="component" value="Unassembled WGS sequence"/>
</dbReference>
<dbReference type="EMBL" id="JAARZA010000002">
    <property type="protein sequence ID" value="MBC2239766.1"/>
    <property type="molecule type" value="Genomic_DNA"/>
</dbReference>
<reference evidence="1 2" key="1">
    <citation type="submission" date="2020-03" db="EMBL/GenBank/DDBJ databases">
        <title>Soil Listeria distribution.</title>
        <authorList>
            <person name="Liao J."/>
            <person name="Wiedmann M."/>
        </authorList>
    </citation>
    <scope>NUCLEOTIDE SEQUENCE [LARGE SCALE GENOMIC DNA]</scope>
    <source>
        <strain evidence="1 2">FSL L7-0149</strain>
    </source>
</reference>
<evidence type="ECO:0000313" key="2">
    <source>
        <dbReference type="Proteomes" id="UP000553016"/>
    </source>
</evidence>
<gene>
    <name evidence="1" type="ORF">HCB35_04710</name>
</gene>
<proteinExistence type="predicted"/>
<dbReference type="GO" id="GO:0005198">
    <property type="term" value="F:structural molecule activity"/>
    <property type="evidence" value="ECO:0007669"/>
    <property type="project" value="InterPro"/>
</dbReference>
<sequence length="347" mass="40399">MAHAHSSPVDFEKDAAILRDHFNKAEIDILLMIKRHAMFGVENPSKWRFIQRSRLLKFKRELKGYISRFKEDSKDKIDKLTYQVYLDCVVEYDEEMTDRYGGMGYVEKSSEDYLPESDGLISITEEMANQWQKSAPAKYKETVKQTKDDSGVLKYAIAASLINVAGDGLRHVIDESGRKWKPGSYVEMAARGAFFNVGLNAMRRVLGFYEHELVQVSAHVRSCPRCSPWQGEVLSVNYESREYKSLQEAENEGLFHPNCHHFLYSYFEGDETDEPIEFDEEGYSAQQKQHYYERGIREWKLKDQLAEGPTKQYTSGKVKHWEDNLTAHIKEYPFLEREMNREAIKAP</sequence>
<evidence type="ECO:0000313" key="1">
    <source>
        <dbReference type="EMBL" id="MBC2239766.1"/>
    </source>
</evidence>
<comment type="caution">
    <text evidence="1">The sequence shown here is derived from an EMBL/GenBank/DDBJ whole genome shotgun (WGS) entry which is preliminary data.</text>
</comment>
<name>A0A841WCP3_9LIST</name>
<dbReference type="Pfam" id="PF06152">
    <property type="entry name" value="Phage_min_cap2"/>
    <property type="match status" value="1"/>
</dbReference>
<organism evidence="1 2">
    <name type="scientific">Listeria booriae</name>
    <dbReference type="NCBI Taxonomy" id="1552123"/>
    <lineage>
        <taxon>Bacteria</taxon>
        <taxon>Bacillati</taxon>
        <taxon>Bacillota</taxon>
        <taxon>Bacilli</taxon>
        <taxon>Bacillales</taxon>
        <taxon>Listeriaceae</taxon>
        <taxon>Listeria</taxon>
    </lineage>
</organism>